<sequence length="72" mass="7803">MTEDETQGLPSNNTLSGIFSGLVIDRDFHITQTQSGRTTVIITKLHTSGTFPGDQQESGTHMETDVLSLPLV</sequence>
<evidence type="ECO:0000313" key="3">
    <source>
        <dbReference type="Proteomes" id="UP001519460"/>
    </source>
</evidence>
<reference evidence="2 3" key="1">
    <citation type="journal article" date="2023" name="Sci. Data">
        <title>Genome assembly of the Korean intertidal mud-creeper Batillaria attramentaria.</title>
        <authorList>
            <person name="Patra A.K."/>
            <person name="Ho P.T."/>
            <person name="Jun S."/>
            <person name="Lee S.J."/>
            <person name="Kim Y."/>
            <person name="Won Y.J."/>
        </authorList>
    </citation>
    <scope>NUCLEOTIDE SEQUENCE [LARGE SCALE GENOMIC DNA]</scope>
    <source>
        <strain evidence="2">Wonlab-2016</strain>
    </source>
</reference>
<feature type="compositionally biased region" description="Polar residues" evidence="1">
    <location>
        <begin position="49"/>
        <end position="61"/>
    </location>
</feature>
<comment type="caution">
    <text evidence="2">The sequence shown here is derived from an EMBL/GenBank/DDBJ whole genome shotgun (WGS) entry which is preliminary data.</text>
</comment>
<feature type="region of interest" description="Disordered" evidence="1">
    <location>
        <begin position="49"/>
        <end position="72"/>
    </location>
</feature>
<organism evidence="2 3">
    <name type="scientific">Batillaria attramentaria</name>
    <dbReference type="NCBI Taxonomy" id="370345"/>
    <lineage>
        <taxon>Eukaryota</taxon>
        <taxon>Metazoa</taxon>
        <taxon>Spiralia</taxon>
        <taxon>Lophotrochozoa</taxon>
        <taxon>Mollusca</taxon>
        <taxon>Gastropoda</taxon>
        <taxon>Caenogastropoda</taxon>
        <taxon>Sorbeoconcha</taxon>
        <taxon>Cerithioidea</taxon>
        <taxon>Batillariidae</taxon>
        <taxon>Batillaria</taxon>
    </lineage>
</organism>
<evidence type="ECO:0000313" key="2">
    <source>
        <dbReference type="EMBL" id="KAK7492056.1"/>
    </source>
</evidence>
<gene>
    <name evidence="2" type="ORF">BaRGS_00016720</name>
</gene>
<dbReference type="EMBL" id="JACVVK020000107">
    <property type="protein sequence ID" value="KAK7492056.1"/>
    <property type="molecule type" value="Genomic_DNA"/>
</dbReference>
<accession>A0ABD0KXQ3</accession>
<evidence type="ECO:0000256" key="1">
    <source>
        <dbReference type="SAM" id="MobiDB-lite"/>
    </source>
</evidence>
<dbReference type="AlphaFoldDB" id="A0ABD0KXQ3"/>
<dbReference type="Proteomes" id="UP001519460">
    <property type="component" value="Unassembled WGS sequence"/>
</dbReference>
<protein>
    <submittedName>
        <fullName evidence="2">Uncharacterized protein</fullName>
    </submittedName>
</protein>
<keyword evidence="3" id="KW-1185">Reference proteome</keyword>
<name>A0ABD0KXQ3_9CAEN</name>
<proteinExistence type="predicted"/>